<accession>A0ABP7IUN2</accession>
<sequence>MTLAPSFPTYDDAELVVPAPAAGPGNWAGAASAVLVDGTFWLTYRVRRPLTDGRGVAVVLARGEDGVHFEPVCEIPREAFGCESFERPALVLLPDGRWRLYLSCATPNSKHWWVDSLTADTPDELPFGERRAVHRGNLGVGVKDPVVVQTESGWEMWLCHHPLTEIGHEDRMSTHRLVSKDGLRWMDLGEVLVGRPGRWDARGARVTTVLPSGPGEPRTVLYDGRPDAASNWHETTGIARWTGTRLMAVDDQPISSPHSDGAWRYATAVELPDGRTRLYVEVARPDGAHDLVTVLLGERFPAA</sequence>
<organism evidence="1 2">
    <name type="scientific">Nocardioides panacisoli</name>
    <dbReference type="NCBI Taxonomy" id="627624"/>
    <lineage>
        <taxon>Bacteria</taxon>
        <taxon>Bacillati</taxon>
        <taxon>Actinomycetota</taxon>
        <taxon>Actinomycetes</taxon>
        <taxon>Propionibacteriales</taxon>
        <taxon>Nocardioidaceae</taxon>
        <taxon>Nocardioides</taxon>
    </lineage>
</organism>
<comment type="caution">
    <text evidence="1">The sequence shown here is derived from an EMBL/GenBank/DDBJ whole genome shotgun (WGS) entry which is preliminary data.</text>
</comment>
<dbReference type="Proteomes" id="UP001501821">
    <property type="component" value="Unassembled WGS sequence"/>
</dbReference>
<gene>
    <name evidence="1" type="ORF">GCM10022242_30860</name>
</gene>
<proteinExistence type="predicted"/>
<dbReference type="EMBL" id="BAABAH010000012">
    <property type="protein sequence ID" value="GAA3827412.1"/>
    <property type="molecule type" value="Genomic_DNA"/>
</dbReference>
<dbReference type="SUPFAM" id="SSF75005">
    <property type="entry name" value="Arabinanase/levansucrase/invertase"/>
    <property type="match status" value="1"/>
</dbReference>
<dbReference type="RefSeq" id="WP_344777031.1">
    <property type="nucleotide sequence ID" value="NZ_BAABAH010000012.1"/>
</dbReference>
<name>A0ABP7IUN2_9ACTN</name>
<dbReference type="Gene3D" id="2.115.10.20">
    <property type="entry name" value="Glycosyl hydrolase domain, family 43"/>
    <property type="match status" value="1"/>
</dbReference>
<reference evidence="2" key="1">
    <citation type="journal article" date="2019" name="Int. J. Syst. Evol. Microbiol.">
        <title>The Global Catalogue of Microorganisms (GCM) 10K type strain sequencing project: providing services to taxonomists for standard genome sequencing and annotation.</title>
        <authorList>
            <consortium name="The Broad Institute Genomics Platform"/>
            <consortium name="The Broad Institute Genome Sequencing Center for Infectious Disease"/>
            <person name="Wu L."/>
            <person name="Ma J."/>
        </authorList>
    </citation>
    <scope>NUCLEOTIDE SEQUENCE [LARGE SCALE GENOMIC DNA]</scope>
    <source>
        <strain evidence="2">JCM 16953</strain>
    </source>
</reference>
<evidence type="ECO:0000313" key="1">
    <source>
        <dbReference type="EMBL" id="GAA3827412.1"/>
    </source>
</evidence>
<evidence type="ECO:0008006" key="3">
    <source>
        <dbReference type="Google" id="ProtNLM"/>
    </source>
</evidence>
<protein>
    <recommendedName>
        <fullName evidence="3">Glycosyl hydrolase family 32</fullName>
    </recommendedName>
</protein>
<dbReference type="InterPro" id="IPR023296">
    <property type="entry name" value="Glyco_hydro_beta-prop_sf"/>
</dbReference>
<evidence type="ECO:0000313" key="2">
    <source>
        <dbReference type="Proteomes" id="UP001501821"/>
    </source>
</evidence>
<keyword evidence="2" id="KW-1185">Reference proteome</keyword>